<dbReference type="Proteomes" id="UP000664357">
    <property type="component" value="Unassembled WGS sequence"/>
</dbReference>
<dbReference type="RefSeq" id="WP_207704216.1">
    <property type="nucleotide sequence ID" value="NZ_JAFREL020000001.1"/>
</dbReference>
<reference evidence="1 2" key="2">
    <citation type="submission" date="2024-02" db="EMBL/GenBank/DDBJ databases">
        <title>The Genome Sequence of Enterococcus sp. DIV0159.</title>
        <authorList>
            <person name="Earl A."/>
            <person name="Manson A."/>
            <person name="Gilmore M."/>
            <person name="Sanders J."/>
            <person name="Shea T."/>
            <person name="Howe W."/>
            <person name="Livny J."/>
            <person name="Cuomo C."/>
            <person name="Neafsey D."/>
            <person name="Birren B."/>
        </authorList>
    </citation>
    <scope>NUCLEOTIDE SEQUENCE [LARGE SCALE GENOMIC DNA]</scope>
    <source>
        <strain evidence="1 2">665A</strain>
    </source>
</reference>
<proteinExistence type="predicted"/>
<sequence>MSQKEYINFYLNDWLLPYEISTRYYKDENCRRTLVVESLIPKNLDTIFNILLVQGTEVSLRTINGLKVVGFKPASIEVLEIISEVERPLTVKFQYKE</sequence>
<organism evidence="1 2">
    <name type="scientific">Candidatus Enterococcus ferrettii</name>
    <dbReference type="NCBI Taxonomy" id="2815324"/>
    <lineage>
        <taxon>Bacteria</taxon>
        <taxon>Bacillati</taxon>
        <taxon>Bacillota</taxon>
        <taxon>Bacilli</taxon>
        <taxon>Lactobacillales</taxon>
        <taxon>Enterococcaceae</taxon>
        <taxon>Enterococcus</taxon>
    </lineage>
</organism>
<protein>
    <submittedName>
        <fullName evidence="1">Uncharacterized protein</fullName>
    </submittedName>
</protein>
<accession>A0ABV0EI13</accession>
<name>A0ABV0EI13_9ENTE</name>
<comment type="caution">
    <text evidence="1">The sequence shown here is derived from an EMBL/GenBank/DDBJ whole genome shotgun (WGS) entry which is preliminary data.</text>
</comment>
<evidence type="ECO:0000313" key="2">
    <source>
        <dbReference type="Proteomes" id="UP000664357"/>
    </source>
</evidence>
<gene>
    <name evidence="1" type="ORF">JZO67_000188</name>
</gene>
<keyword evidence="2" id="KW-1185">Reference proteome</keyword>
<reference evidence="1 2" key="1">
    <citation type="submission" date="2021-03" db="EMBL/GenBank/DDBJ databases">
        <authorList>
            <person name="Gilmore M.S."/>
            <person name="Schwartzman J."/>
            <person name="Van Tyne D."/>
            <person name="Martin M."/>
            <person name="Earl A.M."/>
            <person name="Manson A.L."/>
            <person name="Straub T."/>
            <person name="Salamzade R."/>
            <person name="Saavedra J."/>
            <person name="Lebreton F."/>
            <person name="Prichula J."/>
            <person name="Schaufler K."/>
            <person name="Gaca A."/>
            <person name="Sgardioli B."/>
            <person name="Wagenaar J."/>
            <person name="Strong T."/>
        </authorList>
    </citation>
    <scope>NUCLEOTIDE SEQUENCE [LARGE SCALE GENOMIC DNA]</scope>
    <source>
        <strain evidence="1 2">665A</strain>
    </source>
</reference>
<dbReference type="EMBL" id="JAFREL020000001">
    <property type="protein sequence ID" value="MEO1768278.1"/>
    <property type="molecule type" value="Genomic_DNA"/>
</dbReference>
<evidence type="ECO:0000313" key="1">
    <source>
        <dbReference type="EMBL" id="MEO1768278.1"/>
    </source>
</evidence>